<feature type="region of interest" description="Disordered" evidence="2">
    <location>
        <begin position="202"/>
        <end position="224"/>
    </location>
</feature>
<feature type="region of interest" description="Disordered" evidence="2">
    <location>
        <begin position="274"/>
        <end position="308"/>
    </location>
</feature>
<dbReference type="Proteomes" id="UP000234778">
    <property type="component" value="Unassembled WGS sequence"/>
</dbReference>
<evidence type="ECO:0000313" key="5">
    <source>
        <dbReference type="Proteomes" id="UP000234778"/>
    </source>
</evidence>
<dbReference type="Gene3D" id="3.40.50.2020">
    <property type="match status" value="1"/>
</dbReference>
<feature type="region of interest" description="Disordered" evidence="2">
    <location>
        <begin position="1"/>
        <end position="26"/>
    </location>
</feature>
<dbReference type="InterPro" id="IPR029057">
    <property type="entry name" value="PRTase-like"/>
</dbReference>
<comment type="caution">
    <text evidence="4">The sequence shown here is derived from an EMBL/GenBank/DDBJ whole genome shotgun (WGS) entry which is preliminary data.</text>
</comment>
<sequence>MPSPPPVATRDAPPPSRTPPSGPPTWLPAHARRVARWLQRLVHDAAGALIPARCAGCGTWDTRLCERCRSLLDGPLSEVIHADGAEDLPIHALAAYAGPVRALVLGWKNGGREDLAEVMHEAGQRAAGLWTAGLETSLVREVTQAGRLLVVPAPSGLTRRLRGRLVAADLADAVARGIARSWPGQGDLLVACADVLRRRPQLRGAHQSGRSARRRRSNRASPPRVLAPVEGWPVLLVDDVVTTGSTLGSCARALEAARARCLGAVVLAAAPSPRAQVTAVPGGPAPSRLSRTRPAGRVSAHGDQAAGK</sequence>
<evidence type="ECO:0000256" key="1">
    <source>
        <dbReference type="ARBA" id="ARBA00008007"/>
    </source>
</evidence>
<dbReference type="SUPFAM" id="SSF53271">
    <property type="entry name" value="PRTase-like"/>
    <property type="match status" value="1"/>
</dbReference>
<dbReference type="PANTHER" id="PTHR47505">
    <property type="entry name" value="DNA UTILIZATION PROTEIN YHGH"/>
    <property type="match status" value="1"/>
</dbReference>
<reference evidence="4 5" key="1">
    <citation type="submission" date="2017-12" db="EMBL/GenBank/DDBJ databases">
        <title>Phylogenetic diversity of female urinary microbiome.</title>
        <authorList>
            <person name="Thomas-White K."/>
            <person name="Wolfe A.J."/>
        </authorList>
    </citation>
    <scope>NUCLEOTIDE SEQUENCE [LARGE SCALE GENOMIC DNA]</scope>
    <source>
        <strain evidence="4 5">UMB0319</strain>
    </source>
</reference>
<accession>A0A2I1KU70</accession>
<dbReference type="Pfam" id="PF00156">
    <property type="entry name" value="Pribosyltran"/>
    <property type="match status" value="1"/>
</dbReference>
<name>A0A2I1KU70_9ACTO</name>
<comment type="similarity">
    <text evidence="1">Belongs to the ComF/GntX family.</text>
</comment>
<evidence type="ECO:0000259" key="3">
    <source>
        <dbReference type="Pfam" id="PF00156"/>
    </source>
</evidence>
<evidence type="ECO:0000256" key="2">
    <source>
        <dbReference type="SAM" id="MobiDB-lite"/>
    </source>
</evidence>
<evidence type="ECO:0000313" key="4">
    <source>
        <dbReference type="EMBL" id="PKY99169.1"/>
    </source>
</evidence>
<dbReference type="InterPro" id="IPR051910">
    <property type="entry name" value="ComF/GntX_DNA_util-trans"/>
</dbReference>
<dbReference type="AlphaFoldDB" id="A0A2I1KU70"/>
<organism evidence="4 5">
    <name type="scientific">Actinomyces urogenitalis</name>
    <dbReference type="NCBI Taxonomy" id="103621"/>
    <lineage>
        <taxon>Bacteria</taxon>
        <taxon>Bacillati</taxon>
        <taxon>Actinomycetota</taxon>
        <taxon>Actinomycetes</taxon>
        <taxon>Actinomycetales</taxon>
        <taxon>Actinomycetaceae</taxon>
        <taxon>Actinomyces</taxon>
    </lineage>
</organism>
<dbReference type="CDD" id="cd06223">
    <property type="entry name" value="PRTases_typeI"/>
    <property type="match status" value="1"/>
</dbReference>
<protein>
    <submittedName>
        <fullName evidence="4">ComF family protein</fullName>
    </submittedName>
</protein>
<dbReference type="InterPro" id="IPR000836">
    <property type="entry name" value="PRTase_dom"/>
</dbReference>
<dbReference type="RefSeq" id="WP_101637945.1">
    <property type="nucleotide sequence ID" value="NZ_JAWEAQ010000013.1"/>
</dbReference>
<dbReference type="GeneID" id="81707963"/>
<dbReference type="PANTHER" id="PTHR47505:SF1">
    <property type="entry name" value="DNA UTILIZATION PROTEIN YHGH"/>
    <property type="match status" value="1"/>
</dbReference>
<dbReference type="EMBL" id="PKHA01000002">
    <property type="protein sequence ID" value="PKY99169.1"/>
    <property type="molecule type" value="Genomic_DNA"/>
</dbReference>
<gene>
    <name evidence="4" type="ORF">CYJ26_03310</name>
</gene>
<proteinExistence type="inferred from homology"/>
<feature type="domain" description="Phosphoribosyltransferase" evidence="3">
    <location>
        <begin position="171"/>
        <end position="276"/>
    </location>
</feature>